<dbReference type="Proteomes" id="UP000236743">
    <property type="component" value="Unassembled WGS sequence"/>
</dbReference>
<accession>A0A1H5YZ28</accession>
<keyword evidence="2" id="KW-1185">Reference proteome</keyword>
<dbReference type="AlphaFoldDB" id="A0A1H5YZ28"/>
<dbReference type="InterPro" id="IPR021352">
    <property type="entry name" value="DUF2971"/>
</dbReference>
<dbReference type="EMBL" id="FNUY01000004">
    <property type="protein sequence ID" value="SEG29258.1"/>
    <property type="molecule type" value="Genomic_DNA"/>
</dbReference>
<sequence length="261" mass="29472">MLACYAEAIGELPQYPTTCFSRSPIVIPMWAHYAYNHNGFVIEFSEEAIREEFPETRFDNVAYKDGPAHDFSDLVGRVLHIAKPRYTYFLQGAVVNAAYFTKSTCWTYEQERRMVVGDEDVRVSGDLMLMNIPGACVSSIICGARATLKTKIALKEVAKRFSADFYELRIGRTSAVPYLVDSKEKAHLFSDTEIVPSKNSCASCSEPIEEDEEECAWCQITDETKRTVAIKNPYRIIDHYGGLEKYIAGMQAIGRAARKKK</sequence>
<protein>
    <recommendedName>
        <fullName evidence="3">DUF2971 domain-containing protein</fullName>
    </recommendedName>
</protein>
<evidence type="ECO:0000313" key="1">
    <source>
        <dbReference type="EMBL" id="SEG29258.1"/>
    </source>
</evidence>
<evidence type="ECO:0008006" key="3">
    <source>
        <dbReference type="Google" id="ProtNLM"/>
    </source>
</evidence>
<evidence type="ECO:0000313" key="2">
    <source>
        <dbReference type="Proteomes" id="UP000236743"/>
    </source>
</evidence>
<organism evidence="1 2">
    <name type="scientific">Bosea lathyri</name>
    <dbReference type="NCBI Taxonomy" id="1036778"/>
    <lineage>
        <taxon>Bacteria</taxon>
        <taxon>Pseudomonadati</taxon>
        <taxon>Pseudomonadota</taxon>
        <taxon>Alphaproteobacteria</taxon>
        <taxon>Hyphomicrobiales</taxon>
        <taxon>Boseaceae</taxon>
        <taxon>Bosea</taxon>
    </lineage>
</organism>
<dbReference type="Pfam" id="PF11185">
    <property type="entry name" value="DUF2971"/>
    <property type="match status" value="1"/>
</dbReference>
<gene>
    <name evidence="1" type="ORF">SAMN04488115_104167</name>
</gene>
<name>A0A1H5YZ28_9HYPH</name>
<reference evidence="1 2" key="1">
    <citation type="submission" date="2016-10" db="EMBL/GenBank/DDBJ databases">
        <authorList>
            <person name="de Groot N.N."/>
        </authorList>
    </citation>
    <scope>NUCLEOTIDE SEQUENCE [LARGE SCALE GENOMIC DNA]</scope>
    <source>
        <strain evidence="1 2">DSM 26656</strain>
    </source>
</reference>
<proteinExistence type="predicted"/>